<feature type="domain" description="Disease resistance N-terminal" evidence="5">
    <location>
        <begin position="12"/>
        <end position="71"/>
    </location>
</feature>
<feature type="coiled-coil region" evidence="4">
    <location>
        <begin position="30"/>
        <end position="57"/>
    </location>
</feature>
<dbReference type="EMBL" id="JBBPBM010000009">
    <property type="protein sequence ID" value="KAK8569188.1"/>
    <property type="molecule type" value="Genomic_DNA"/>
</dbReference>
<evidence type="ECO:0000256" key="4">
    <source>
        <dbReference type="SAM" id="Coils"/>
    </source>
</evidence>
<keyword evidence="1" id="KW-0677">Repeat</keyword>
<dbReference type="Pfam" id="PF18052">
    <property type="entry name" value="Rx_N"/>
    <property type="match status" value="1"/>
</dbReference>
<keyword evidence="4" id="KW-0175">Coiled coil</keyword>
<keyword evidence="3" id="KW-0611">Plant defense</keyword>
<evidence type="ECO:0000313" key="6">
    <source>
        <dbReference type="EMBL" id="KAK8569188.1"/>
    </source>
</evidence>
<accession>A0ABR2F2N3</accession>
<evidence type="ECO:0000259" key="5">
    <source>
        <dbReference type="Pfam" id="PF18052"/>
    </source>
</evidence>
<gene>
    <name evidence="6" type="ORF">V6N12_007720</name>
</gene>
<organism evidence="6 7">
    <name type="scientific">Hibiscus sabdariffa</name>
    <name type="common">roselle</name>
    <dbReference type="NCBI Taxonomy" id="183260"/>
    <lineage>
        <taxon>Eukaryota</taxon>
        <taxon>Viridiplantae</taxon>
        <taxon>Streptophyta</taxon>
        <taxon>Embryophyta</taxon>
        <taxon>Tracheophyta</taxon>
        <taxon>Spermatophyta</taxon>
        <taxon>Magnoliopsida</taxon>
        <taxon>eudicotyledons</taxon>
        <taxon>Gunneridae</taxon>
        <taxon>Pentapetalae</taxon>
        <taxon>rosids</taxon>
        <taxon>malvids</taxon>
        <taxon>Malvales</taxon>
        <taxon>Malvaceae</taxon>
        <taxon>Malvoideae</taxon>
        <taxon>Hibiscus</taxon>
    </lineage>
</organism>
<evidence type="ECO:0000313" key="7">
    <source>
        <dbReference type="Proteomes" id="UP001472677"/>
    </source>
</evidence>
<evidence type="ECO:0000256" key="1">
    <source>
        <dbReference type="ARBA" id="ARBA00022737"/>
    </source>
</evidence>
<dbReference type="Gene3D" id="1.20.5.4130">
    <property type="match status" value="1"/>
</dbReference>
<reference evidence="6 7" key="1">
    <citation type="journal article" date="2024" name="G3 (Bethesda)">
        <title>Genome assembly of Hibiscus sabdariffa L. provides insights into metabolisms of medicinal natural products.</title>
        <authorList>
            <person name="Kim T."/>
        </authorList>
    </citation>
    <scope>NUCLEOTIDE SEQUENCE [LARGE SCALE GENOMIC DNA]</scope>
    <source>
        <strain evidence="6">TK-2024</strain>
        <tissue evidence="6">Old leaves</tissue>
    </source>
</reference>
<keyword evidence="7" id="KW-1185">Reference proteome</keyword>
<comment type="caution">
    <text evidence="6">The sequence shown here is derived from an EMBL/GenBank/DDBJ whole genome shotgun (WGS) entry which is preliminary data.</text>
</comment>
<protein>
    <recommendedName>
        <fullName evidence="5">Disease resistance N-terminal domain-containing protein</fullName>
    </recommendedName>
</protein>
<sequence>MALVDVLVSSLVKTIFGTLNSLALREYELTSNLETELQNLESTLTTIQAVLQDAEQKQWKNEAVKNWLRKL</sequence>
<evidence type="ECO:0000256" key="3">
    <source>
        <dbReference type="ARBA" id="ARBA00022821"/>
    </source>
</evidence>
<dbReference type="InterPro" id="IPR041118">
    <property type="entry name" value="Rx_N"/>
</dbReference>
<evidence type="ECO:0000256" key="2">
    <source>
        <dbReference type="ARBA" id="ARBA00022741"/>
    </source>
</evidence>
<dbReference type="Proteomes" id="UP001472677">
    <property type="component" value="Unassembled WGS sequence"/>
</dbReference>
<keyword evidence="2" id="KW-0547">Nucleotide-binding</keyword>
<name>A0ABR2F2N3_9ROSI</name>
<proteinExistence type="predicted"/>